<dbReference type="Gene3D" id="3.40.50.720">
    <property type="entry name" value="NAD(P)-binding Rossmann-like Domain"/>
    <property type="match status" value="1"/>
</dbReference>
<evidence type="ECO:0000313" key="3">
    <source>
        <dbReference type="EMBL" id="KAF2239323.1"/>
    </source>
</evidence>
<dbReference type="InterPro" id="IPR011032">
    <property type="entry name" value="GroES-like_sf"/>
</dbReference>
<name>A0A6A6HP48_VIRVR</name>
<dbReference type="InterPro" id="IPR013149">
    <property type="entry name" value="ADH-like_C"/>
</dbReference>
<dbReference type="Pfam" id="PF00107">
    <property type="entry name" value="ADH_zinc_N"/>
    <property type="match status" value="1"/>
</dbReference>
<keyword evidence="4" id="KW-1185">Reference proteome</keyword>
<feature type="domain" description="Enoyl reductase (ER)" evidence="2">
    <location>
        <begin position="18"/>
        <end position="365"/>
    </location>
</feature>
<dbReference type="PANTHER" id="PTHR45033:SF2">
    <property type="entry name" value="ZINC-TYPE ALCOHOL DEHYDROGENASE-LIKE PROTEIN C1773.06C"/>
    <property type="match status" value="1"/>
</dbReference>
<dbReference type="GO" id="GO:0016491">
    <property type="term" value="F:oxidoreductase activity"/>
    <property type="evidence" value="ECO:0007669"/>
    <property type="project" value="InterPro"/>
</dbReference>
<dbReference type="InterPro" id="IPR013154">
    <property type="entry name" value="ADH-like_N"/>
</dbReference>
<reference evidence="3" key="1">
    <citation type="journal article" date="2020" name="Stud. Mycol.">
        <title>101 Dothideomycetes genomes: a test case for predicting lifestyles and emergence of pathogens.</title>
        <authorList>
            <person name="Haridas S."/>
            <person name="Albert R."/>
            <person name="Binder M."/>
            <person name="Bloem J."/>
            <person name="Labutti K."/>
            <person name="Salamov A."/>
            <person name="Andreopoulos B."/>
            <person name="Baker S."/>
            <person name="Barry K."/>
            <person name="Bills G."/>
            <person name="Bluhm B."/>
            <person name="Cannon C."/>
            <person name="Castanera R."/>
            <person name="Culley D."/>
            <person name="Daum C."/>
            <person name="Ezra D."/>
            <person name="Gonzalez J."/>
            <person name="Henrissat B."/>
            <person name="Kuo A."/>
            <person name="Liang C."/>
            <person name="Lipzen A."/>
            <person name="Lutzoni F."/>
            <person name="Magnuson J."/>
            <person name="Mondo S."/>
            <person name="Nolan M."/>
            <person name="Ohm R."/>
            <person name="Pangilinan J."/>
            <person name="Park H.-J."/>
            <person name="Ramirez L."/>
            <person name="Alfaro M."/>
            <person name="Sun H."/>
            <person name="Tritt A."/>
            <person name="Yoshinaga Y."/>
            <person name="Zwiers L.-H."/>
            <person name="Turgeon B."/>
            <person name="Goodwin S."/>
            <person name="Spatafora J."/>
            <person name="Crous P."/>
            <person name="Grigoriev I."/>
        </authorList>
    </citation>
    <scope>NUCLEOTIDE SEQUENCE</scope>
    <source>
        <strain evidence="3">Tuck. ex Michener</strain>
    </source>
</reference>
<evidence type="ECO:0000313" key="4">
    <source>
        <dbReference type="Proteomes" id="UP000800092"/>
    </source>
</evidence>
<dbReference type="PANTHER" id="PTHR45033">
    <property type="match status" value="1"/>
</dbReference>
<evidence type="ECO:0000259" key="2">
    <source>
        <dbReference type="SMART" id="SM00829"/>
    </source>
</evidence>
<dbReference type="EMBL" id="ML991773">
    <property type="protein sequence ID" value="KAF2239323.1"/>
    <property type="molecule type" value="Genomic_DNA"/>
</dbReference>
<evidence type="ECO:0000256" key="1">
    <source>
        <dbReference type="SAM" id="MobiDB-lite"/>
    </source>
</evidence>
<dbReference type="AlphaFoldDB" id="A0A6A6HP48"/>
<protein>
    <recommendedName>
        <fullName evidence="2">Enoyl reductase (ER) domain-containing protein</fullName>
    </recommendedName>
</protein>
<accession>A0A6A6HP48</accession>
<dbReference type="SUPFAM" id="SSF51735">
    <property type="entry name" value="NAD(P)-binding Rossmann-fold domains"/>
    <property type="match status" value="1"/>
</dbReference>
<dbReference type="CDD" id="cd08276">
    <property type="entry name" value="MDR7"/>
    <property type="match status" value="1"/>
</dbReference>
<organism evidence="3 4">
    <name type="scientific">Viridothelium virens</name>
    <name type="common">Speckled blister lichen</name>
    <name type="synonym">Trypethelium virens</name>
    <dbReference type="NCBI Taxonomy" id="1048519"/>
    <lineage>
        <taxon>Eukaryota</taxon>
        <taxon>Fungi</taxon>
        <taxon>Dikarya</taxon>
        <taxon>Ascomycota</taxon>
        <taxon>Pezizomycotina</taxon>
        <taxon>Dothideomycetes</taxon>
        <taxon>Dothideomycetes incertae sedis</taxon>
        <taxon>Trypetheliales</taxon>
        <taxon>Trypetheliaceae</taxon>
        <taxon>Viridothelium</taxon>
    </lineage>
</organism>
<feature type="region of interest" description="Disordered" evidence="1">
    <location>
        <begin position="78"/>
        <end position="100"/>
    </location>
</feature>
<feature type="compositionally biased region" description="Low complexity" evidence="1">
    <location>
        <begin position="84"/>
        <end position="98"/>
    </location>
</feature>
<sequence length="367" mass="38555">MLSMSTQLEPNLAYTINTSTSTLELTTLPPPPSPGPNQSLIRIHAAALNARDTMVANSSPLYPIPTANGLVPCSDGAGTIIQTSSSPSSSSSSSSSSSAFHPGDLVLIHPNTWLTGTDVRDYRLEETLGGGDLAGTLQRYMVVDNDKLVRAPRNLRVEEAAALTSATGTAVNALFWGPDGTGSARWRAQPGQTVLTMGTGGVSCAAIQLAAAVGATVIATTSSADKLDLVKKLGAKHAINYRETPDWASEVLRITEGKGVDHVLDVAGSATIEQSLRAARMGALVSVIGLLTESQHADLIPHIIFGAKTVRGVLGSASLEMKEDMVKLIEEHGLHPVIGKVYEFEQALQAFRDLKDQSSVGKLVIKV</sequence>
<dbReference type="Proteomes" id="UP000800092">
    <property type="component" value="Unassembled WGS sequence"/>
</dbReference>
<gene>
    <name evidence="3" type="ORF">EV356DRAFT_170384</name>
</gene>
<dbReference type="Gene3D" id="3.90.180.10">
    <property type="entry name" value="Medium-chain alcohol dehydrogenases, catalytic domain"/>
    <property type="match status" value="1"/>
</dbReference>
<dbReference type="Pfam" id="PF08240">
    <property type="entry name" value="ADH_N"/>
    <property type="match status" value="1"/>
</dbReference>
<dbReference type="InterPro" id="IPR020843">
    <property type="entry name" value="ER"/>
</dbReference>
<dbReference type="SMART" id="SM00829">
    <property type="entry name" value="PKS_ER"/>
    <property type="match status" value="1"/>
</dbReference>
<dbReference type="SUPFAM" id="SSF50129">
    <property type="entry name" value="GroES-like"/>
    <property type="match status" value="1"/>
</dbReference>
<dbReference type="OrthoDB" id="3509362at2759"/>
<dbReference type="InterPro" id="IPR036291">
    <property type="entry name" value="NAD(P)-bd_dom_sf"/>
</dbReference>
<proteinExistence type="predicted"/>
<dbReference type="InterPro" id="IPR052711">
    <property type="entry name" value="Zinc_ADH-like"/>
</dbReference>